<sequence length="1565" mass="175966">MNRATSSTERSSRSSFFDRALRNIPLRRINSESEAECKAEAFGATGLNLLHTPASETIVDIVFVHGLKGGSRQAWSYSSHPSHFWPKAWLPFHPELKHARIHSYGYNCDWTVRGETPLSIHDFGQTLIEILYHSSELRKDTTTKIVLVAHSMGGLVVKKAIIASRQNPTFHDLGQRIYAVFFFGTPHRGSDLATNLDNYLKATFHTPKNYVRDLFPGSEAINVLNEEFRNAYEGIKLYSFFETMPMPWHFGAGLVVDRNSAILDWKGEHQIMIQADHRGMNKFAGPDDPEYLKVKECLSTVVQEIVQMAPDSKTHGYQNDLCTIAADLDILSDPEDYFSELEDERLEGSCGWLLENGDFQEWMSNGTSARYFWLRGPPATGKSMLASSVISELDPRSCSYFFFKQGDQQRSSVSRLLQSFAYQMAKNNIAIRKCLVNLAKESFQTPKDDYKAIWRRVFQNGIFTKWPQERQYWVIDALDECRVSASKVYEHLYSILSRIDGQLPLKILITSTPSRDIDQLMGRLPKFQVQISLDSTLQDIRRYVEANSNNLPDQGDHARNSLIRKVIEKSSGCFLWVSFVVDQLKECYSSEEIEEVLEEIPEALEDIYRRNIKTMISHVRSAKLAKTVLTWTLYAVRPLKVEELKSAIKLDTGQDVTRDLETSIAPLCGHLVQVDKHGNVQMVHQTARAFLTSSNLASDFHVSTAEGHLHLALACLKYLCSDEMKHTKSQRASYATKSAIAPYACAAFSEHLARATSTSEPLFRLLTTFLRTNVLTWIEYMAQRRDLSTLVQTAKQFKTYLGRRAKHIAALEDDIRMWAKDLPRIVTEFGWNLLQFPTAIHDLIPPLCPRNSIIYTSFGRRLSGIKLLGLANTDWYDRIACALYKDNLARCVACRDQWYAVGVADGRIYLYDTSTCEELKFLDQGESVRLLEFGPGAKHLASAGLHYVTVWDVRTGMKVLEIKLDYTPFSMAFNELESTITIATRSLEISTWSLQSKERTSAHALDNVLKTEDPRKIGQVPAIIQLSTECGMIAVAYRSRPLLLFDLEAMQCLGACYSPGGGADDTSYYVTSVAFNPNPETKRLVVAYWDGTLALFDTRSLAMVQMAKELSQILAVSPDGRTLAGESSSGKIQLFDFDTLDLLYSVTPSDDGVSSLTFTADSRRLIDTRAYQSNVWEPSVLVRNSPDDNHSEPSDTLVGALDALSMTAQERTINITSIVCCSGGNQAICGKSNGSVEIYDLTAEHKASWPLYKHASTSTEVSILDWNEDYRILASADVSGRFQVVRLREDPGSRGSIVNIVLDERLEYSAAVQQLLLSGSGTRLLVSSDQVDHLWCLKTKRIIRSHRGLSRTKWKWFKHPSSPNQMILLQDDSISIYHWRDFEPISDRVLISSPSDQVAALDVDTAVLLRHDGNLVLRMLSDKGSVPSGEGDASRNVKNFRLYTIDLSMLKPGLGKIAPTPFFAEYQASNSPDVDLLIGTVISMIGGHMLVFMTESGWVCSLDLSFKVPHESFRRHFFVPFAWLSLSTRVLAKVTDTRDILFIHGDEIAVAQNGLDAVEVVSMRG</sequence>
<keyword evidence="4" id="KW-0256">Endoplasmic reticulum</keyword>
<dbReference type="InterPro" id="IPR001680">
    <property type="entry name" value="WD40_rpt"/>
</dbReference>
<keyword evidence="4" id="KW-0472">Membrane</keyword>
<evidence type="ECO:0000313" key="9">
    <source>
        <dbReference type="Proteomes" id="UP000054342"/>
    </source>
</evidence>
<dbReference type="InterPro" id="IPR012908">
    <property type="entry name" value="PGAP1-ab_dom-like"/>
</dbReference>
<comment type="similarity">
    <text evidence="4">Belongs to the GPI inositol-deacylase family.</text>
</comment>
<evidence type="ECO:0000313" key="8">
    <source>
        <dbReference type="EMBL" id="KIW61186.1"/>
    </source>
</evidence>
<reference evidence="8 9" key="1">
    <citation type="submission" date="2015-01" db="EMBL/GenBank/DDBJ databases">
        <title>The Genome Sequence of Exophiala xenobiotica CBS118157.</title>
        <authorList>
            <consortium name="The Broad Institute Genomics Platform"/>
            <person name="Cuomo C."/>
            <person name="de Hoog S."/>
            <person name="Gorbushina A."/>
            <person name="Stielow B."/>
            <person name="Teixiera M."/>
            <person name="Abouelleil A."/>
            <person name="Chapman S.B."/>
            <person name="Priest M."/>
            <person name="Young S.K."/>
            <person name="Wortman J."/>
            <person name="Nusbaum C."/>
            <person name="Birren B."/>
        </authorList>
    </citation>
    <scope>NUCLEOTIDE SEQUENCE [LARGE SCALE GENOMIC DNA]</scope>
    <source>
        <strain evidence="8 9">CBS 118157</strain>
    </source>
</reference>
<dbReference type="PANTHER" id="PTHR10039:SF16">
    <property type="entry name" value="GPI INOSITOL-DEACYLASE"/>
    <property type="match status" value="1"/>
</dbReference>
<evidence type="ECO:0000256" key="1">
    <source>
        <dbReference type="ARBA" id="ARBA00003496"/>
    </source>
</evidence>
<dbReference type="InterPro" id="IPR036322">
    <property type="entry name" value="WD40_repeat_dom_sf"/>
</dbReference>
<feature type="domain" description="Nephrocystin 3-like N-terminal" evidence="7">
    <location>
        <begin position="348"/>
        <end position="511"/>
    </location>
</feature>
<dbReference type="PANTHER" id="PTHR10039">
    <property type="entry name" value="AMELOGENIN"/>
    <property type="match status" value="1"/>
</dbReference>
<proteinExistence type="inferred from homology"/>
<dbReference type="Pfam" id="PF24883">
    <property type="entry name" value="NPHP3_N"/>
    <property type="match status" value="1"/>
</dbReference>
<dbReference type="InterPro" id="IPR054471">
    <property type="entry name" value="GPIID_WHD"/>
</dbReference>
<evidence type="ECO:0000256" key="3">
    <source>
        <dbReference type="ARBA" id="ARBA00022737"/>
    </source>
</evidence>
<dbReference type="Pfam" id="PF00400">
    <property type="entry name" value="WD40"/>
    <property type="match status" value="1"/>
</dbReference>
<dbReference type="Proteomes" id="UP000054342">
    <property type="component" value="Unassembled WGS sequence"/>
</dbReference>
<dbReference type="GO" id="GO:0005789">
    <property type="term" value="C:endoplasmic reticulum membrane"/>
    <property type="evidence" value="ECO:0007669"/>
    <property type="project" value="UniProtKB-SubCell"/>
</dbReference>
<dbReference type="Gene3D" id="3.40.50.1820">
    <property type="entry name" value="alpha/beta hydrolase"/>
    <property type="match status" value="1"/>
</dbReference>
<dbReference type="EC" id="3.1.-.-" evidence="4"/>
<dbReference type="GeneID" id="25323250"/>
<dbReference type="OrthoDB" id="4136622at2759"/>
<dbReference type="Gene3D" id="2.130.10.10">
    <property type="entry name" value="YVTN repeat-like/Quinoprotein amine dehydrogenase"/>
    <property type="match status" value="3"/>
</dbReference>
<keyword evidence="4" id="KW-0653">Protein transport</keyword>
<dbReference type="RefSeq" id="XP_013321770.1">
    <property type="nucleotide sequence ID" value="XM_013466316.1"/>
</dbReference>
<dbReference type="SUPFAM" id="SSF53474">
    <property type="entry name" value="alpha/beta-Hydrolases"/>
    <property type="match status" value="1"/>
</dbReference>
<dbReference type="EMBL" id="KN847317">
    <property type="protein sequence ID" value="KIW61186.1"/>
    <property type="molecule type" value="Genomic_DNA"/>
</dbReference>
<feature type="domain" description="GPI inositol-deacylase winged helix" evidence="6">
    <location>
        <begin position="613"/>
        <end position="702"/>
    </location>
</feature>
<evidence type="ECO:0000259" key="6">
    <source>
        <dbReference type="Pfam" id="PF22939"/>
    </source>
</evidence>
<dbReference type="GO" id="GO:0015031">
    <property type="term" value="P:protein transport"/>
    <property type="evidence" value="ECO:0007669"/>
    <property type="project" value="UniProtKB-KW"/>
</dbReference>
<keyword evidence="9" id="KW-1185">Reference proteome</keyword>
<dbReference type="HOGENOM" id="CLU_001384_1_0_1"/>
<keyword evidence="4" id="KW-0813">Transport</keyword>
<evidence type="ECO:0000256" key="4">
    <source>
        <dbReference type="RuleBase" id="RU365011"/>
    </source>
</evidence>
<dbReference type="InterPro" id="IPR056884">
    <property type="entry name" value="NPHP3-like_N"/>
</dbReference>
<dbReference type="Pfam" id="PF22939">
    <property type="entry name" value="WHD_GPIID"/>
    <property type="match status" value="1"/>
</dbReference>
<keyword evidence="4" id="KW-0378">Hydrolase</keyword>
<name>A0A0D2C8B2_9EURO</name>
<dbReference type="SUPFAM" id="SSF52540">
    <property type="entry name" value="P-loop containing nucleoside triphosphate hydrolases"/>
    <property type="match status" value="1"/>
</dbReference>
<dbReference type="InterPro" id="IPR011047">
    <property type="entry name" value="Quinoprotein_ADH-like_sf"/>
</dbReference>
<comment type="subcellular location">
    <subcellularLocation>
        <location evidence="4">Endoplasmic reticulum membrane</location>
    </subcellularLocation>
</comment>
<dbReference type="InterPro" id="IPR015943">
    <property type="entry name" value="WD40/YVTN_repeat-like_dom_sf"/>
</dbReference>
<dbReference type="SUPFAM" id="SSF50978">
    <property type="entry name" value="WD40 repeat-like"/>
    <property type="match status" value="1"/>
</dbReference>
<keyword evidence="3" id="KW-0677">Repeat</keyword>
<accession>A0A0D2C8B2</accession>
<evidence type="ECO:0000259" key="5">
    <source>
        <dbReference type="Pfam" id="PF07819"/>
    </source>
</evidence>
<dbReference type="InterPro" id="IPR029058">
    <property type="entry name" value="AB_hydrolase_fold"/>
</dbReference>
<dbReference type="SUPFAM" id="SSF50998">
    <property type="entry name" value="Quinoprotein alcohol dehydrogenase-like"/>
    <property type="match status" value="1"/>
</dbReference>
<protein>
    <recommendedName>
        <fullName evidence="2 4">GPI inositol-deacylase</fullName>
        <ecNumber evidence="4">3.1.-.-</ecNumber>
    </recommendedName>
</protein>
<dbReference type="SMART" id="SM00320">
    <property type="entry name" value="WD40"/>
    <property type="match status" value="5"/>
</dbReference>
<dbReference type="GO" id="GO:0016788">
    <property type="term" value="F:hydrolase activity, acting on ester bonds"/>
    <property type="evidence" value="ECO:0007669"/>
    <property type="project" value="InterPro"/>
</dbReference>
<dbReference type="InterPro" id="IPR027417">
    <property type="entry name" value="P-loop_NTPase"/>
</dbReference>
<dbReference type="Gene3D" id="3.40.50.300">
    <property type="entry name" value="P-loop containing nucleotide triphosphate hydrolases"/>
    <property type="match status" value="1"/>
</dbReference>
<comment type="function">
    <text evidence="1 4">Involved in inositol deacylation of GPI-anchored proteins which plays important roles in the quality control and ER-associated degradation of GPI-anchored proteins.</text>
</comment>
<feature type="domain" description="GPI inositol-deacylase PGAP1-like alpha/beta" evidence="5">
    <location>
        <begin position="61"/>
        <end position="214"/>
    </location>
</feature>
<gene>
    <name evidence="8" type="ORF">PV05_01342</name>
</gene>
<organism evidence="8 9">
    <name type="scientific">Exophiala xenobiotica</name>
    <dbReference type="NCBI Taxonomy" id="348802"/>
    <lineage>
        <taxon>Eukaryota</taxon>
        <taxon>Fungi</taxon>
        <taxon>Dikarya</taxon>
        <taxon>Ascomycota</taxon>
        <taxon>Pezizomycotina</taxon>
        <taxon>Eurotiomycetes</taxon>
        <taxon>Chaetothyriomycetidae</taxon>
        <taxon>Chaetothyriales</taxon>
        <taxon>Herpotrichiellaceae</taxon>
        <taxon>Exophiala</taxon>
    </lineage>
</organism>
<evidence type="ECO:0000256" key="2">
    <source>
        <dbReference type="ARBA" id="ARBA00015856"/>
    </source>
</evidence>
<evidence type="ECO:0000259" key="7">
    <source>
        <dbReference type="Pfam" id="PF24883"/>
    </source>
</evidence>
<dbReference type="Pfam" id="PF07819">
    <property type="entry name" value="PGAP1"/>
    <property type="match status" value="1"/>
</dbReference>